<accession>A0A7J6WIV1</accession>
<name>A0A7J6WIV1_THATH</name>
<protein>
    <submittedName>
        <fullName evidence="1">Uncharacterized protein</fullName>
    </submittedName>
</protein>
<evidence type="ECO:0000313" key="1">
    <source>
        <dbReference type="EMBL" id="KAF5196868.1"/>
    </source>
</evidence>
<evidence type="ECO:0000313" key="2">
    <source>
        <dbReference type="Proteomes" id="UP000554482"/>
    </source>
</evidence>
<dbReference type="AlphaFoldDB" id="A0A7J6WIV1"/>
<dbReference type="Proteomes" id="UP000554482">
    <property type="component" value="Unassembled WGS sequence"/>
</dbReference>
<comment type="caution">
    <text evidence="1">The sequence shown here is derived from an EMBL/GenBank/DDBJ whole genome shotgun (WGS) entry which is preliminary data.</text>
</comment>
<sequence>MKQTQRCRVIQGLAGTGERPMVRFQVAAGDDRLIDGCQASDGQIETAAAVLFALVCYVLMQL</sequence>
<proteinExistence type="predicted"/>
<dbReference type="EMBL" id="JABWDY010015402">
    <property type="protein sequence ID" value="KAF5196868.1"/>
    <property type="molecule type" value="Genomic_DNA"/>
</dbReference>
<keyword evidence="2" id="KW-1185">Reference proteome</keyword>
<reference evidence="1 2" key="1">
    <citation type="submission" date="2020-06" db="EMBL/GenBank/DDBJ databases">
        <title>Transcriptomic and genomic resources for Thalictrum thalictroides and T. hernandezii: Facilitating candidate gene discovery in an emerging model plant lineage.</title>
        <authorList>
            <person name="Arias T."/>
            <person name="Riano-Pachon D.M."/>
            <person name="Di Stilio V.S."/>
        </authorList>
    </citation>
    <scope>NUCLEOTIDE SEQUENCE [LARGE SCALE GENOMIC DNA]</scope>
    <source>
        <strain evidence="2">cv. WT478/WT964</strain>
        <tissue evidence="1">Leaves</tissue>
    </source>
</reference>
<gene>
    <name evidence="1" type="ORF">FRX31_013543</name>
</gene>
<organism evidence="1 2">
    <name type="scientific">Thalictrum thalictroides</name>
    <name type="common">Rue-anemone</name>
    <name type="synonym">Anemone thalictroides</name>
    <dbReference type="NCBI Taxonomy" id="46969"/>
    <lineage>
        <taxon>Eukaryota</taxon>
        <taxon>Viridiplantae</taxon>
        <taxon>Streptophyta</taxon>
        <taxon>Embryophyta</taxon>
        <taxon>Tracheophyta</taxon>
        <taxon>Spermatophyta</taxon>
        <taxon>Magnoliopsida</taxon>
        <taxon>Ranunculales</taxon>
        <taxon>Ranunculaceae</taxon>
        <taxon>Thalictroideae</taxon>
        <taxon>Thalictrum</taxon>
    </lineage>
</organism>